<dbReference type="PROSITE" id="PS51384">
    <property type="entry name" value="FAD_FR"/>
    <property type="match status" value="1"/>
</dbReference>
<dbReference type="InterPro" id="IPR039261">
    <property type="entry name" value="FNR_nucleotide-bd"/>
</dbReference>
<dbReference type="Gene3D" id="2.40.30.10">
    <property type="entry name" value="Translation factors"/>
    <property type="match status" value="1"/>
</dbReference>
<dbReference type="SUPFAM" id="SSF63380">
    <property type="entry name" value="Riboflavin synthase domain-like"/>
    <property type="match status" value="1"/>
</dbReference>
<dbReference type="InterPro" id="IPR050353">
    <property type="entry name" value="PyrK_electron_transfer"/>
</dbReference>
<keyword evidence="3" id="KW-1185">Reference proteome</keyword>
<dbReference type="PIRSF" id="PIRSF006816">
    <property type="entry name" value="Cyc3_hyd_g"/>
    <property type="match status" value="1"/>
</dbReference>
<evidence type="ECO:0000259" key="1">
    <source>
        <dbReference type="PROSITE" id="PS51384"/>
    </source>
</evidence>
<reference evidence="3" key="1">
    <citation type="journal article" date="2019" name="Int. J. Syst. Evol. Microbiol.">
        <title>The Global Catalogue of Microorganisms (GCM) 10K type strain sequencing project: providing services to taxonomists for standard genome sequencing and annotation.</title>
        <authorList>
            <consortium name="The Broad Institute Genomics Platform"/>
            <consortium name="The Broad Institute Genome Sequencing Center for Infectious Disease"/>
            <person name="Wu L."/>
            <person name="Ma J."/>
        </authorList>
    </citation>
    <scope>NUCLEOTIDE SEQUENCE [LARGE SCALE GENOMIC DNA]</scope>
    <source>
        <strain evidence="3">CGMCC 4.7152</strain>
    </source>
</reference>
<dbReference type="InterPro" id="IPR019480">
    <property type="entry name" value="Dihydroorotate_DH_Fe-S-bd"/>
</dbReference>
<dbReference type="InterPro" id="IPR017927">
    <property type="entry name" value="FAD-bd_FR_type"/>
</dbReference>
<dbReference type="InterPro" id="IPR017938">
    <property type="entry name" value="Riboflavin_synthase-like_b-brl"/>
</dbReference>
<gene>
    <name evidence="2" type="ORF">ACFPIJ_32750</name>
</gene>
<protein>
    <submittedName>
        <fullName evidence="2">FAD/NAD(P)-binding protein</fullName>
    </submittedName>
</protein>
<organism evidence="2 3">
    <name type="scientific">Dactylosporangium cerinum</name>
    <dbReference type="NCBI Taxonomy" id="1434730"/>
    <lineage>
        <taxon>Bacteria</taxon>
        <taxon>Bacillati</taxon>
        <taxon>Actinomycetota</taxon>
        <taxon>Actinomycetes</taxon>
        <taxon>Micromonosporales</taxon>
        <taxon>Micromonosporaceae</taxon>
        <taxon>Dactylosporangium</taxon>
    </lineage>
</organism>
<dbReference type="CDD" id="cd06221">
    <property type="entry name" value="sulfite_reductase_like"/>
    <property type="match status" value="1"/>
</dbReference>
<dbReference type="Pfam" id="PF00175">
    <property type="entry name" value="NAD_binding_1"/>
    <property type="match status" value="1"/>
</dbReference>
<dbReference type="RefSeq" id="WP_380120768.1">
    <property type="nucleotide sequence ID" value="NZ_JBHSIU010000041.1"/>
</dbReference>
<dbReference type="InterPro" id="IPR012165">
    <property type="entry name" value="Cyt_c3_hydrogenase_gsu"/>
</dbReference>
<dbReference type="Pfam" id="PF10418">
    <property type="entry name" value="DHODB_Fe-S_bind"/>
    <property type="match status" value="1"/>
</dbReference>
<evidence type="ECO:0000313" key="2">
    <source>
        <dbReference type="EMBL" id="MFC5002590.1"/>
    </source>
</evidence>
<proteinExistence type="predicted"/>
<accession>A0ABV9W4T2</accession>
<dbReference type="EMBL" id="JBHSIU010000041">
    <property type="protein sequence ID" value="MFC5002590.1"/>
    <property type="molecule type" value="Genomic_DNA"/>
</dbReference>
<dbReference type="Proteomes" id="UP001595912">
    <property type="component" value="Unassembled WGS sequence"/>
</dbReference>
<name>A0ABV9W4T2_9ACTN</name>
<dbReference type="InterPro" id="IPR001433">
    <property type="entry name" value="OxRdtase_FAD/NAD-bd"/>
</dbReference>
<sequence length="275" mass="29410">MTSMTPARYRVTDRVVESADTVTLALEPVDLPLPVFQPGQFAMLYAFGVGEVPISVSGRYGTGGLLHTVRAVGATSGALHALQPGWMLGVRGPFGQGWPLPAAAADVVVVAGGLGLAPLRPLIRHVAADRGRYRRVAVLIGARTPDGLLYPDEYDTWRAAGIDVLATVDRAGADWTGRVGVVTGLYDDLHTDDLPTDPVRAVGYLCGPEVMMRFAARDLLRRGVAPDRVWLSLERNMHCGIGHCGHCQLGPLLLCRDGPVARCDHALPLLAVREL</sequence>
<evidence type="ECO:0000313" key="3">
    <source>
        <dbReference type="Proteomes" id="UP001595912"/>
    </source>
</evidence>
<feature type="domain" description="FAD-binding FR-type" evidence="1">
    <location>
        <begin position="4"/>
        <end position="100"/>
    </location>
</feature>
<comment type="caution">
    <text evidence="2">The sequence shown here is derived from an EMBL/GenBank/DDBJ whole genome shotgun (WGS) entry which is preliminary data.</text>
</comment>
<dbReference type="Gene3D" id="3.40.50.80">
    <property type="entry name" value="Nucleotide-binding domain of ferredoxin-NADP reductase (FNR) module"/>
    <property type="match status" value="1"/>
</dbReference>
<dbReference type="PRINTS" id="PR00410">
    <property type="entry name" value="PHEHYDRXLASE"/>
</dbReference>
<dbReference type="PANTHER" id="PTHR43513">
    <property type="entry name" value="DIHYDROOROTATE DEHYDROGENASE B (NAD(+)), ELECTRON TRANSFER SUBUNIT"/>
    <property type="match status" value="1"/>
</dbReference>
<dbReference type="SUPFAM" id="SSF52343">
    <property type="entry name" value="Ferredoxin reductase-like, C-terminal NADP-linked domain"/>
    <property type="match status" value="1"/>
</dbReference>